<feature type="region of interest" description="Disordered" evidence="2">
    <location>
        <begin position="28"/>
        <end position="60"/>
    </location>
</feature>
<accession>A0A7K0BR97</accession>
<gene>
    <name evidence="4" type="ORF">ACRB68_17580</name>
</gene>
<comment type="caution">
    <text evidence="4">The sequence shown here is derived from an EMBL/GenBank/DDBJ whole genome shotgun (WGS) entry which is preliminary data.</text>
</comment>
<dbReference type="PANTHER" id="PTHR15462:SF19">
    <property type="entry name" value="PEPTIDASE S1 DOMAIN-CONTAINING PROTEIN"/>
    <property type="match status" value="1"/>
</dbReference>
<keyword evidence="5" id="KW-1185">Reference proteome</keyword>
<sequence length="365" mass="38606">MRLSSPRLMLAGAAVGAVAVASGVAVAATSGPSTPARPASARLAADPAGDGLEVGRPGEAPADVEKFWTPARIKAAKPLTPQAAKAGRASAPQLAALAAEPGAKGDPTLPEDSPDALSSRVSAASVKTVKTARQWTRHKKPPARTIGKLFGVDSQNRLYTCSATVISSRNKRTVWTAGHCVHSGHGGTAGFSRKLTFRPDYINGKSYGTWTADYMVVDKRWANGADPSYDVAAFTVRKYRGKGIQYYTGSQGYNFGYKKRSYPMYAFGYPARALPSKKPMNSNRLWYCSGKTYGIRYTAGGPVHLGMDCTMGNGASGGPWLYGLKSNGLGRIVGVNSMHSDRKAEMYSPYHGSAAAAVYRKAAAL</sequence>
<feature type="chain" id="PRO_5029706746" description="Serine protease" evidence="3">
    <location>
        <begin position="28"/>
        <end position="365"/>
    </location>
</feature>
<evidence type="ECO:0000313" key="4">
    <source>
        <dbReference type="EMBL" id="MQY03713.1"/>
    </source>
</evidence>
<dbReference type="PANTHER" id="PTHR15462">
    <property type="entry name" value="SERINE PROTEASE"/>
    <property type="match status" value="1"/>
</dbReference>
<name>A0A7K0BR97_9ACTN</name>
<evidence type="ECO:0000313" key="5">
    <source>
        <dbReference type="Proteomes" id="UP000487268"/>
    </source>
</evidence>
<evidence type="ECO:0000256" key="1">
    <source>
        <dbReference type="ARBA" id="ARBA00022729"/>
    </source>
</evidence>
<organism evidence="4 5">
    <name type="scientific">Actinomadura macrotermitis</name>
    <dbReference type="NCBI Taxonomy" id="2585200"/>
    <lineage>
        <taxon>Bacteria</taxon>
        <taxon>Bacillati</taxon>
        <taxon>Actinomycetota</taxon>
        <taxon>Actinomycetes</taxon>
        <taxon>Streptosporangiales</taxon>
        <taxon>Thermomonosporaceae</taxon>
        <taxon>Actinomadura</taxon>
    </lineage>
</organism>
<protein>
    <recommendedName>
        <fullName evidence="6">Serine protease</fullName>
    </recommendedName>
</protein>
<evidence type="ECO:0008006" key="6">
    <source>
        <dbReference type="Google" id="ProtNLM"/>
    </source>
</evidence>
<dbReference type="SUPFAM" id="SSF50494">
    <property type="entry name" value="Trypsin-like serine proteases"/>
    <property type="match status" value="1"/>
</dbReference>
<dbReference type="Gene3D" id="2.40.10.10">
    <property type="entry name" value="Trypsin-like serine proteases"/>
    <property type="match status" value="2"/>
</dbReference>
<dbReference type="InterPro" id="IPR043504">
    <property type="entry name" value="Peptidase_S1_PA_chymotrypsin"/>
</dbReference>
<dbReference type="InterPro" id="IPR009003">
    <property type="entry name" value="Peptidase_S1_PA"/>
</dbReference>
<reference evidence="4 5" key="1">
    <citation type="submission" date="2019-10" db="EMBL/GenBank/DDBJ databases">
        <title>Actinomadura rubteroloni sp. nov. and Actinomadura macrotermitis sp. nov., isolated from the gut of fungus growing-termite Macrotermes natalensis.</title>
        <authorList>
            <person name="Benndorf R."/>
            <person name="Martin K."/>
            <person name="Kuefner M."/>
            <person name="De Beer W."/>
            <person name="Kaster A.-K."/>
            <person name="Vollmers J."/>
            <person name="Poulsen M."/>
            <person name="Beemelmanns C."/>
        </authorList>
    </citation>
    <scope>NUCLEOTIDE SEQUENCE [LARGE SCALE GENOMIC DNA]</scope>
    <source>
        <strain evidence="4 5">RB68</strain>
    </source>
</reference>
<evidence type="ECO:0000256" key="2">
    <source>
        <dbReference type="SAM" id="MobiDB-lite"/>
    </source>
</evidence>
<dbReference type="Proteomes" id="UP000487268">
    <property type="component" value="Unassembled WGS sequence"/>
</dbReference>
<feature type="region of interest" description="Disordered" evidence="2">
    <location>
        <begin position="101"/>
        <end position="124"/>
    </location>
</feature>
<dbReference type="AlphaFoldDB" id="A0A7K0BR97"/>
<dbReference type="InterPro" id="IPR050966">
    <property type="entry name" value="Glutamyl_endopeptidase"/>
</dbReference>
<dbReference type="EMBL" id="WEGH01000001">
    <property type="protein sequence ID" value="MQY03713.1"/>
    <property type="molecule type" value="Genomic_DNA"/>
</dbReference>
<feature type="signal peptide" evidence="3">
    <location>
        <begin position="1"/>
        <end position="27"/>
    </location>
</feature>
<keyword evidence="1 3" id="KW-0732">Signal</keyword>
<evidence type="ECO:0000256" key="3">
    <source>
        <dbReference type="SAM" id="SignalP"/>
    </source>
</evidence>
<proteinExistence type="predicted"/>